<sequence>MKLTQNFAILISMLIIGLVYGLTYHVIIMPLLGSRLILCIIQSIGFGLINYFAAIAIYKKYNVLQKSNTLLQKTLQIDKLTGLFNRRSFDNHIQKLPLDDTYSIIFIDIDNFKNFNNSFGHQIGDTVLKKVGQTIKATVRSNDSVYRYGGEEIVIILNDCDKKNAFAIAEKVRLNISELDNSPFPVITISLGISSYPEDGTEIDKIIEASDMALLTAKKLGKNQVAMSTK</sequence>
<keyword evidence="4" id="KW-1185">Reference proteome</keyword>
<proteinExistence type="predicted"/>
<evidence type="ECO:0000256" key="1">
    <source>
        <dbReference type="SAM" id="Phobius"/>
    </source>
</evidence>
<dbReference type="SUPFAM" id="SSF55073">
    <property type="entry name" value="Nucleotide cyclase"/>
    <property type="match status" value="1"/>
</dbReference>
<gene>
    <name evidence="3" type="primary">ydaM_2</name>
    <name evidence="3" type="ORF">TICRE_21060</name>
</gene>
<dbReference type="InterPro" id="IPR029787">
    <property type="entry name" value="Nucleotide_cyclase"/>
</dbReference>
<dbReference type="PROSITE" id="PS50887">
    <property type="entry name" value="GGDEF"/>
    <property type="match status" value="1"/>
</dbReference>
<evidence type="ECO:0000259" key="2">
    <source>
        <dbReference type="PROSITE" id="PS50887"/>
    </source>
</evidence>
<feature type="transmembrane region" description="Helical" evidence="1">
    <location>
        <begin position="34"/>
        <end position="58"/>
    </location>
</feature>
<dbReference type="RefSeq" id="WP_198927551.1">
    <property type="nucleotide sequence ID" value="NZ_LTDM01000053.1"/>
</dbReference>
<evidence type="ECO:0000313" key="4">
    <source>
        <dbReference type="Proteomes" id="UP000186112"/>
    </source>
</evidence>
<keyword evidence="1" id="KW-0472">Membrane</keyword>
<dbReference type="PANTHER" id="PTHR45138:SF9">
    <property type="entry name" value="DIGUANYLATE CYCLASE DGCM-RELATED"/>
    <property type="match status" value="1"/>
</dbReference>
<dbReference type="AlphaFoldDB" id="A0A1U7M3R9"/>
<dbReference type="InterPro" id="IPR043128">
    <property type="entry name" value="Rev_trsase/Diguanyl_cyclase"/>
</dbReference>
<reference evidence="3 4" key="1">
    <citation type="submission" date="2016-02" db="EMBL/GenBank/DDBJ databases">
        <title>Genome sequence of Tissierella creatinophila DSM 6911.</title>
        <authorList>
            <person name="Poehlein A."/>
            <person name="Daniel R."/>
        </authorList>
    </citation>
    <scope>NUCLEOTIDE SEQUENCE [LARGE SCALE GENOMIC DNA]</scope>
    <source>
        <strain evidence="3 4">DSM 6911</strain>
    </source>
</reference>
<keyword evidence="1" id="KW-1133">Transmembrane helix</keyword>
<dbReference type="EMBL" id="LTDM01000053">
    <property type="protein sequence ID" value="OLS01964.1"/>
    <property type="molecule type" value="Genomic_DNA"/>
</dbReference>
<dbReference type="CDD" id="cd01949">
    <property type="entry name" value="GGDEF"/>
    <property type="match status" value="1"/>
</dbReference>
<protein>
    <submittedName>
        <fullName evidence="3">Putative diguanylate cyclase YdaM</fullName>
        <ecNumber evidence="3">2.7.7.65</ecNumber>
    </submittedName>
</protein>
<keyword evidence="1" id="KW-0812">Transmembrane</keyword>
<dbReference type="SMART" id="SM00267">
    <property type="entry name" value="GGDEF"/>
    <property type="match status" value="1"/>
</dbReference>
<accession>A0A1U7M3R9</accession>
<dbReference type="InterPro" id="IPR050469">
    <property type="entry name" value="Diguanylate_Cyclase"/>
</dbReference>
<evidence type="ECO:0000313" key="3">
    <source>
        <dbReference type="EMBL" id="OLS01964.1"/>
    </source>
</evidence>
<dbReference type="Proteomes" id="UP000186112">
    <property type="component" value="Unassembled WGS sequence"/>
</dbReference>
<keyword evidence="3" id="KW-0808">Transferase</keyword>
<dbReference type="NCBIfam" id="TIGR00254">
    <property type="entry name" value="GGDEF"/>
    <property type="match status" value="1"/>
</dbReference>
<dbReference type="InterPro" id="IPR000160">
    <property type="entry name" value="GGDEF_dom"/>
</dbReference>
<dbReference type="GO" id="GO:0052621">
    <property type="term" value="F:diguanylate cyclase activity"/>
    <property type="evidence" value="ECO:0007669"/>
    <property type="project" value="UniProtKB-EC"/>
</dbReference>
<organism evidence="3 4">
    <name type="scientific">Tissierella creatinophila DSM 6911</name>
    <dbReference type="NCBI Taxonomy" id="1123403"/>
    <lineage>
        <taxon>Bacteria</taxon>
        <taxon>Bacillati</taxon>
        <taxon>Bacillota</taxon>
        <taxon>Tissierellia</taxon>
        <taxon>Tissierellales</taxon>
        <taxon>Tissierellaceae</taxon>
        <taxon>Tissierella</taxon>
    </lineage>
</organism>
<feature type="domain" description="GGDEF" evidence="2">
    <location>
        <begin position="100"/>
        <end position="230"/>
    </location>
</feature>
<dbReference type="PANTHER" id="PTHR45138">
    <property type="entry name" value="REGULATORY COMPONENTS OF SENSORY TRANSDUCTION SYSTEM"/>
    <property type="match status" value="1"/>
</dbReference>
<feature type="transmembrane region" description="Helical" evidence="1">
    <location>
        <begin position="7"/>
        <end position="28"/>
    </location>
</feature>
<dbReference type="EC" id="2.7.7.65" evidence="3"/>
<dbReference type="Gene3D" id="3.30.70.270">
    <property type="match status" value="1"/>
</dbReference>
<comment type="caution">
    <text evidence="3">The sequence shown here is derived from an EMBL/GenBank/DDBJ whole genome shotgun (WGS) entry which is preliminary data.</text>
</comment>
<dbReference type="Pfam" id="PF00990">
    <property type="entry name" value="GGDEF"/>
    <property type="match status" value="1"/>
</dbReference>
<dbReference type="FunFam" id="3.30.70.270:FF:000001">
    <property type="entry name" value="Diguanylate cyclase domain protein"/>
    <property type="match status" value="1"/>
</dbReference>
<keyword evidence="3" id="KW-0548">Nucleotidyltransferase</keyword>
<name>A0A1U7M3R9_TISCR</name>